<feature type="region of interest" description="Disordered" evidence="1">
    <location>
        <begin position="1"/>
        <end position="38"/>
    </location>
</feature>
<evidence type="ECO:0000313" key="3">
    <source>
        <dbReference type="Proteomes" id="UP000799291"/>
    </source>
</evidence>
<accession>A0A6G1J4K8</accession>
<name>A0A6G1J4K8_9PLEO</name>
<reference evidence="2" key="1">
    <citation type="journal article" date="2020" name="Stud. Mycol.">
        <title>101 Dothideomycetes genomes: a test case for predicting lifestyles and emergence of pathogens.</title>
        <authorList>
            <person name="Haridas S."/>
            <person name="Albert R."/>
            <person name="Binder M."/>
            <person name="Bloem J."/>
            <person name="Labutti K."/>
            <person name="Salamov A."/>
            <person name="Andreopoulos B."/>
            <person name="Baker S."/>
            <person name="Barry K."/>
            <person name="Bills G."/>
            <person name="Bluhm B."/>
            <person name="Cannon C."/>
            <person name="Castanera R."/>
            <person name="Culley D."/>
            <person name="Daum C."/>
            <person name="Ezra D."/>
            <person name="Gonzalez J."/>
            <person name="Henrissat B."/>
            <person name="Kuo A."/>
            <person name="Liang C."/>
            <person name="Lipzen A."/>
            <person name="Lutzoni F."/>
            <person name="Magnuson J."/>
            <person name="Mondo S."/>
            <person name="Nolan M."/>
            <person name="Ohm R."/>
            <person name="Pangilinan J."/>
            <person name="Park H.-J."/>
            <person name="Ramirez L."/>
            <person name="Alfaro M."/>
            <person name="Sun H."/>
            <person name="Tritt A."/>
            <person name="Yoshinaga Y."/>
            <person name="Zwiers L.-H."/>
            <person name="Turgeon B."/>
            <person name="Goodwin S."/>
            <person name="Spatafora J."/>
            <person name="Crous P."/>
            <person name="Grigoriev I."/>
        </authorList>
    </citation>
    <scope>NUCLEOTIDE SEQUENCE</scope>
    <source>
        <strain evidence="2">CBS 122367</strain>
    </source>
</reference>
<feature type="compositionally biased region" description="Pro residues" evidence="1">
    <location>
        <begin position="1"/>
        <end position="14"/>
    </location>
</feature>
<feature type="compositionally biased region" description="Low complexity" evidence="1">
    <location>
        <begin position="117"/>
        <end position="128"/>
    </location>
</feature>
<dbReference type="Proteomes" id="UP000799291">
    <property type="component" value="Unassembled WGS sequence"/>
</dbReference>
<dbReference type="EMBL" id="MU005579">
    <property type="protein sequence ID" value="KAF2685457.1"/>
    <property type="molecule type" value="Genomic_DNA"/>
</dbReference>
<organism evidence="2 3">
    <name type="scientific">Lentithecium fluviatile CBS 122367</name>
    <dbReference type="NCBI Taxonomy" id="1168545"/>
    <lineage>
        <taxon>Eukaryota</taxon>
        <taxon>Fungi</taxon>
        <taxon>Dikarya</taxon>
        <taxon>Ascomycota</taxon>
        <taxon>Pezizomycotina</taxon>
        <taxon>Dothideomycetes</taxon>
        <taxon>Pleosporomycetidae</taxon>
        <taxon>Pleosporales</taxon>
        <taxon>Massarineae</taxon>
        <taxon>Lentitheciaceae</taxon>
        <taxon>Lentithecium</taxon>
    </lineage>
</organism>
<proteinExistence type="predicted"/>
<feature type="compositionally biased region" description="Pro residues" evidence="1">
    <location>
        <begin position="79"/>
        <end position="90"/>
    </location>
</feature>
<feature type="region of interest" description="Disordered" evidence="1">
    <location>
        <begin position="79"/>
        <end position="237"/>
    </location>
</feature>
<feature type="compositionally biased region" description="Polar residues" evidence="1">
    <location>
        <begin position="158"/>
        <end position="168"/>
    </location>
</feature>
<sequence length="237" mass="26096">MSHPIPPTPSPPSNPLQRRRRDLIPKNAPNTSSPPQKRLRAILPARPPLSHQALIVTHTLINALDNPSALSRINPALVLPPPPPILPTPEPTKARFPRRRHWQRAAAAPTRTSSREGAASGAADPSAGVNADSPYSPAMESSGHSDRAIPSAQHTEELLSSSPANSSVGEHKQLRDEEEKRKEPMRDVNDGTERTNAKSSKKRKKERDAGFNEETGETRELRSSKRTRSRHDKNRTL</sequence>
<evidence type="ECO:0000313" key="2">
    <source>
        <dbReference type="EMBL" id="KAF2685457.1"/>
    </source>
</evidence>
<protein>
    <submittedName>
        <fullName evidence="2">Uncharacterized protein</fullName>
    </submittedName>
</protein>
<feature type="compositionally biased region" description="Basic and acidic residues" evidence="1">
    <location>
        <begin position="169"/>
        <end position="196"/>
    </location>
</feature>
<keyword evidence="3" id="KW-1185">Reference proteome</keyword>
<evidence type="ECO:0000256" key="1">
    <source>
        <dbReference type="SAM" id="MobiDB-lite"/>
    </source>
</evidence>
<gene>
    <name evidence="2" type="ORF">K458DRAFT_430962</name>
</gene>
<feature type="compositionally biased region" description="Basic residues" evidence="1">
    <location>
        <begin position="224"/>
        <end position="237"/>
    </location>
</feature>
<dbReference type="AlphaFoldDB" id="A0A6G1J4K8"/>
<feature type="compositionally biased region" description="Basic and acidic residues" evidence="1">
    <location>
        <begin position="206"/>
        <end position="223"/>
    </location>
</feature>